<reference evidence="4" key="2">
    <citation type="submission" date="2020-05" db="UniProtKB">
        <authorList>
            <consortium name="EnsemblMetazoa"/>
        </authorList>
    </citation>
    <scope>IDENTIFICATION</scope>
    <source>
        <strain evidence="4">wikel</strain>
    </source>
</reference>
<dbReference type="InParanoid" id="B7QAV5"/>
<evidence type="ECO:0000256" key="1">
    <source>
        <dbReference type="SAM" id="MobiDB-lite"/>
    </source>
</evidence>
<keyword evidence="5" id="KW-1185">Reference proteome</keyword>
<sequence length="374" mass="38837">METGEASAGELQGFCSRFCRGLYLLFMLALFGAGVAVLALCWPNVVRSTRLCCCCIYAGSVVFCAGLLGAGCLLAERSPRYIREDGLVLLGLGLLGLLFVALYALAGRKAPGSEEALPLDVPFLGQLSRSRLSSSSAVELCKTLFSESRAFAPQRLQEDKSKLVVLCVLQPDAGGPSAKTVHFVDSLDSGDPGRCALEQRENSELAADASPQLPEDDGPAEISALASACHVQVQSPPSPASRPEQDPSPITGSKCAGRTSRALDPELIAGTGARPASDRRCRSPSALPIGVSAEKFDIRRVSGPFRPLAGGAAGGPGGSSSLTAPAMSACWLGFASQPPARDPGPEKGARSSTLGRTGPRSAQRLQAAQPRCAR</sequence>
<dbReference type="Proteomes" id="UP000001555">
    <property type="component" value="Unassembled WGS sequence"/>
</dbReference>
<keyword evidence="2" id="KW-0472">Membrane</keyword>
<dbReference type="EMBL" id="ABJB010434297">
    <property type="status" value="NOT_ANNOTATED_CDS"/>
    <property type="molecule type" value="Genomic_DNA"/>
</dbReference>
<feature type="region of interest" description="Disordered" evidence="1">
    <location>
        <begin position="229"/>
        <end position="285"/>
    </location>
</feature>
<feature type="transmembrane region" description="Helical" evidence="2">
    <location>
        <begin position="87"/>
        <end position="106"/>
    </location>
</feature>
<gene>
    <name evidence="3" type="ORF">IscW_ISCW022009</name>
</gene>
<evidence type="ECO:0000256" key="2">
    <source>
        <dbReference type="SAM" id="Phobius"/>
    </source>
</evidence>
<keyword evidence="2" id="KW-1133">Transmembrane helix</keyword>
<protein>
    <submittedName>
        <fullName evidence="3 4">Uncharacterized protein</fullName>
    </submittedName>
</protein>
<dbReference type="VEuPathDB" id="VectorBase:ISCP_032942"/>
<proteinExistence type="predicted"/>
<dbReference type="VEuPathDB" id="VectorBase:ISCW022009"/>
<keyword evidence="2" id="KW-0812">Transmembrane</keyword>
<dbReference type="EMBL" id="DS896920">
    <property type="protein sequence ID" value="EEC15977.1"/>
    <property type="molecule type" value="Genomic_DNA"/>
</dbReference>
<accession>B7QAV5</accession>
<feature type="region of interest" description="Disordered" evidence="1">
    <location>
        <begin position="334"/>
        <end position="374"/>
    </location>
</feature>
<feature type="transmembrane region" description="Helical" evidence="2">
    <location>
        <begin position="48"/>
        <end position="75"/>
    </location>
</feature>
<organism>
    <name type="scientific">Ixodes scapularis</name>
    <name type="common">Black-legged tick</name>
    <name type="synonym">Deer tick</name>
    <dbReference type="NCBI Taxonomy" id="6945"/>
    <lineage>
        <taxon>Eukaryota</taxon>
        <taxon>Metazoa</taxon>
        <taxon>Ecdysozoa</taxon>
        <taxon>Arthropoda</taxon>
        <taxon>Chelicerata</taxon>
        <taxon>Arachnida</taxon>
        <taxon>Acari</taxon>
        <taxon>Parasitiformes</taxon>
        <taxon>Ixodida</taxon>
        <taxon>Ixodoidea</taxon>
        <taxon>Ixodidae</taxon>
        <taxon>Ixodinae</taxon>
        <taxon>Ixodes</taxon>
    </lineage>
</organism>
<feature type="transmembrane region" description="Helical" evidence="2">
    <location>
        <begin position="21"/>
        <end position="42"/>
    </location>
</feature>
<evidence type="ECO:0000313" key="3">
    <source>
        <dbReference type="EMBL" id="EEC15977.1"/>
    </source>
</evidence>
<dbReference type="EMBL" id="ABJB010915320">
    <property type="status" value="NOT_ANNOTATED_CDS"/>
    <property type="molecule type" value="Genomic_DNA"/>
</dbReference>
<reference evidence="3 5" key="1">
    <citation type="submission" date="2008-03" db="EMBL/GenBank/DDBJ databases">
        <title>Annotation of Ixodes scapularis.</title>
        <authorList>
            <consortium name="Ixodes scapularis Genome Project Consortium"/>
            <person name="Caler E."/>
            <person name="Hannick L.I."/>
            <person name="Bidwell S."/>
            <person name="Joardar V."/>
            <person name="Thiagarajan M."/>
            <person name="Amedeo P."/>
            <person name="Galinsky K.J."/>
            <person name="Schobel S."/>
            <person name="Inman J."/>
            <person name="Hostetler J."/>
            <person name="Miller J."/>
            <person name="Hammond M."/>
            <person name="Megy K."/>
            <person name="Lawson D."/>
            <person name="Kodira C."/>
            <person name="Sutton G."/>
            <person name="Meyer J."/>
            <person name="Hill C.A."/>
            <person name="Birren B."/>
            <person name="Nene V."/>
            <person name="Collins F."/>
            <person name="Alarcon-Chaidez F."/>
            <person name="Wikel S."/>
            <person name="Strausberg R."/>
        </authorList>
    </citation>
    <scope>NUCLEOTIDE SEQUENCE [LARGE SCALE GENOMIC DNA]</scope>
    <source>
        <strain evidence="5">Wikel</strain>
        <strain evidence="3">Wikel colony</strain>
    </source>
</reference>
<dbReference type="AlphaFoldDB" id="B7QAV5"/>
<dbReference type="PaxDb" id="6945-B7QAV5"/>
<dbReference type="HOGENOM" id="CLU_740297_0_0_1"/>
<dbReference type="OrthoDB" id="6506040at2759"/>
<dbReference type="VEuPathDB" id="VectorBase:ISCI022009"/>
<evidence type="ECO:0000313" key="5">
    <source>
        <dbReference type="Proteomes" id="UP000001555"/>
    </source>
</evidence>
<evidence type="ECO:0000313" key="4">
    <source>
        <dbReference type="EnsemblMetazoa" id="ISCW022009-PA"/>
    </source>
</evidence>
<name>B7QAV5_IXOSC</name>
<dbReference type="EnsemblMetazoa" id="ISCW022009-RA">
    <property type="protein sequence ID" value="ISCW022009-PA"/>
    <property type="gene ID" value="ISCW022009"/>
</dbReference>